<evidence type="ECO:0000256" key="4">
    <source>
        <dbReference type="ARBA" id="ARBA00023034"/>
    </source>
</evidence>
<evidence type="ECO:0000256" key="3">
    <source>
        <dbReference type="ARBA" id="ARBA00022927"/>
    </source>
</evidence>
<dbReference type="Proteomes" id="UP000886885">
    <property type="component" value="Chromosome 2A"/>
</dbReference>
<protein>
    <recommendedName>
        <fullName evidence="7">CRAL-TRIO domain-containing protein</fullName>
    </recommendedName>
</protein>
<dbReference type="PROSITE" id="PS50191">
    <property type="entry name" value="CRAL_TRIO"/>
    <property type="match status" value="1"/>
</dbReference>
<keyword evidence="4" id="KW-0333">Golgi apparatus</keyword>
<evidence type="ECO:0000256" key="5">
    <source>
        <dbReference type="ARBA" id="ARBA00038020"/>
    </source>
</evidence>
<name>A0A8X8AII5_POPTO</name>
<comment type="caution">
    <text evidence="8">The sequence shown here is derived from an EMBL/GenBank/DDBJ whole genome shotgun (WGS) entry which is preliminary data.</text>
</comment>
<dbReference type="PANTHER" id="PTHR45657:SF43">
    <property type="entry name" value="PHOSPHATIDYLINOSITOL_PHOSPHATIDYLCHOLINE TRANSFER PROTEIN SFH9"/>
    <property type="match status" value="1"/>
</dbReference>
<comment type="similarity">
    <text evidence="5">Belongs to the SFH family.</text>
</comment>
<dbReference type="AlphaFoldDB" id="A0A8X8AII5"/>
<feature type="region of interest" description="Disordered" evidence="6">
    <location>
        <begin position="1"/>
        <end position="60"/>
    </location>
</feature>
<dbReference type="PANTHER" id="PTHR45657">
    <property type="entry name" value="CRAL-TRIO DOMAIN-CONTAINING PROTEIN YKL091C-RELATED"/>
    <property type="match status" value="1"/>
</dbReference>
<dbReference type="InterPro" id="IPR051026">
    <property type="entry name" value="PI/PC_transfer"/>
</dbReference>
<dbReference type="EMBL" id="JAAWWB010000003">
    <property type="protein sequence ID" value="KAG6787377.1"/>
    <property type="molecule type" value="Genomic_DNA"/>
</dbReference>
<keyword evidence="3" id="KW-0653">Protein transport</keyword>
<dbReference type="GO" id="GO:0015031">
    <property type="term" value="P:protein transport"/>
    <property type="evidence" value="ECO:0007669"/>
    <property type="project" value="UniProtKB-KW"/>
</dbReference>
<dbReference type="CDD" id="cd00170">
    <property type="entry name" value="SEC14"/>
    <property type="match status" value="1"/>
</dbReference>
<reference evidence="8" key="1">
    <citation type="journal article" date="2020" name="bioRxiv">
        <title>Hybrid origin of Populus tomentosa Carr. identified through genome sequencing and phylogenomic analysis.</title>
        <authorList>
            <person name="An X."/>
            <person name="Gao K."/>
            <person name="Chen Z."/>
            <person name="Li J."/>
            <person name="Yang X."/>
            <person name="Yang X."/>
            <person name="Zhou J."/>
            <person name="Guo T."/>
            <person name="Zhao T."/>
            <person name="Huang S."/>
            <person name="Miao D."/>
            <person name="Khan W.U."/>
            <person name="Rao P."/>
            <person name="Ye M."/>
            <person name="Lei B."/>
            <person name="Liao W."/>
            <person name="Wang J."/>
            <person name="Ji L."/>
            <person name="Li Y."/>
            <person name="Guo B."/>
            <person name="Mustafa N.S."/>
            <person name="Li S."/>
            <person name="Yun Q."/>
            <person name="Keller S.R."/>
            <person name="Mao J."/>
            <person name="Zhang R."/>
            <person name="Strauss S.H."/>
        </authorList>
    </citation>
    <scope>NUCLEOTIDE SEQUENCE</scope>
    <source>
        <strain evidence="8">GM15</strain>
        <tissue evidence="8">Leaf</tissue>
    </source>
</reference>
<accession>A0A8X8AII5</accession>
<evidence type="ECO:0000256" key="2">
    <source>
        <dbReference type="ARBA" id="ARBA00004395"/>
    </source>
</evidence>
<evidence type="ECO:0000259" key="7">
    <source>
        <dbReference type="PROSITE" id="PS50191"/>
    </source>
</evidence>
<dbReference type="InterPro" id="IPR011074">
    <property type="entry name" value="CRAL/TRIO_N_dom"/>
</dbReference>
<dbReference type="SMART" id="SM00516">
    <property type="entry name" value="SEC14"/>
    <property type="match status" value="1"/>
</dbReference>
<dbReference type="Pfam" id="PF03765">
    <property type="entry name" value="CRAL_TRIO_N"/>
    <property type="match status" value="1"/>
</dbReference>
<keyword evidence="9" id="KW-1185">Reference proteome</keyword>
<dbReference type="SMART" id="SM01100">
    <property type="entry name" value="CRAL_TRIO_N"/>
    <property type="match status" value="1"/>
</dbReference>
<evidence type="ECO:0000256" key="6">
    <source>
        <dbReference type="SAM" id="MobiDB-lite"/>
    </source>
</evidence>
<dbReference type="GO" id="GO:0005886">
    <property type="term" value="C:plasma membrane"/>
    <property type="evidence" value="ECO:0007669"/>
    <property type="project" value="UniProtKB-SubCell"/>
</dbReference>
<feature type="domain" description="CRAL-TRIO" evidence="7">
    <location>
        <begin position="187"/>
        <end position="361"/>
    </location>
</feature>
<organism evidence="8 9">
    <name type="scientific">Populus tomentosa</name>
    <name type="common">Chinese white poplar</name>
    <dbReference type="NCBI Taxonomy" id="118781"/>
    <lineage>
        <taxon>Eukaryota</taxon>
        <taxon>Viridiplantae</taxon>
        <taxon>Streptophyta</taxon>
        <taxon>Embryophyta</taxon>
        <taxon>Tracheophyta</taxon>
        <taxon>Spermatophyta</taxon>
        <taxon>Magnoliopsida</taxon>
        <taxon>eudicotyledons</taxon>
        <taxon>Gunneridae</taxon>
        <taxon>Pentapetalae</taxon>
        <taxon>rosids</taxon>
        <taxon>fabids</taxon>
        <taxon>Malpighiales</taxon>
        <taxon>Salicaceae</taxon>
        <taxon>Saliceae</taxon>
        <taxon>Populus</taxon>
    </lineage>
</organism>
<evidence type="ECO:0000313" key="8">
    <source>
        <dbReference type="EMBL" id="KAG6787377.1"/>
    </source>
</evidence>
<dbReference type="InterPro" id="IPR001251">
    <property type="entry name" value="CRAL-TRIO_dom"/>
</dbReference>
<comment type="subcellular location">
    <subcellularLocation>
        <location evidence="1">Cell membrane</location>
        <topology evidence="1">Peripheral membrane protein</topology>
    </subcellularLocation>
    <subcellularLocation>
        <location evidence="2">Golgi apparatus membrane</location>
        <topology evidence="2">Peripheral membrane protein</topology>
    </subcellularLocation>
</comment>
<dbReference type="GO" id="GO:0000139">
    <property type="term" value="C:Golgi membrane"/>
    <property type="evidence" value="ECO:0007669"/>
    <property type="project" value="UniProtKB-SubCell"/>
</dbReference>
<sequence>MAFNRRSSRSDNRIIKEMTGEVILRSEESDKGKGMDLETSEDEKQQQHQRRKKVRSLRKKAMSASTKLTHTLRKRGKRVADCRYAAITINDVRDAKEEEAVNAFRLVLISKDLLPPRHDDYHTLLRFLKARKFDLDKTVLMWSEMLNWRREYGVDSIIQVKFRCDVIYLLLSNRICFRDDEDFVYDEYEEVQSYYPHGYHGVDKEGRPVYIERTGKIEPSKLMRVTTVERFLKYHVQGFEKAFTEKFPACSIAAKRHIDSTITILDVHGLNWMSFGKVAHDLVMHMQKIDGDNYPETLHQMFIVNAGSGFKLLWNTAKGFLDPKTTAKINVLGNKFQNKLLGVIDSSQLPEFLGGTCSCPNEGGCLRSDKGPWKDPEIMKLVHAGEAIYLRKMNSSFDEDDFEIKLFASKVSRSEICSADSCSDTRPNASDFIQPLPLSDEGRMGDSASVHSLVENNATRVKDTSSMSRKASSIALIVYLCIQRLAGQHSPVLEDDSANDVTPRMLLKKFIPQTASLLVQFVLNLLLWMYLKLPWIGRALSSQRDSQLKNQHDSLLEDSSSQVQRVSQEIKEEPPHPCWQRLQNLETMVNELGSKPTRIPPEKEDMLLESLSRIKSIEHDLQKTKKALLATASRQVELAESLESLKENSLANTVTARYELPQRIQMESLQYITSSLSVHGFYPPQKQIAALHPAMKISNSFR</sequence>
<gene>
    <name evidence="8" type="ORF">POTOM_009016</name>
</gene>
<dbReference type="Pfam" id="PF00650">
    <property type="entry name" value="CRAL_TRIO"/>
    <property type="match status" value="1"/>
</dbReference>
<keyword evidence="3" id="KW-0813">Transport</keyword>
<feature type="compositionally biased region" description="Basic residues" evidence="6">
    <location>
        <begin position="47"/>
        <end position="60"/>
    </location>
</feature>
<feature type="compositionally biased region" description="Basic and acidic residues" evidence="6">
    <location>
        <begin position="8"/>
        <end position="46"/>
    </location>
</feature>
<evidence type="ECO:0000313" key="9">
    <source>
        <dbReference type="Proteomes" id="UP000886885"/>
    </source>
</evidence>
<evidence type="ECO:0000256" key="1">
    <source>
        <dbReference type="ARBA" id="ARBA00004202"/>
    </source>
</evidence>
<dbReference type="OrthoDB" id="1434354at2759"/>
<proteinExistence type="inferred from homology"/>